<keyword evidence="2" id="KW-1185">Reference proteome</keyword>
<proteinExistence type="predicted"/>
<sequence length="191" mass="21871">MTEKVIINGIYETSKMRVEITDTQVIKTFKQSSHSKKRYLREKSSLQMLSGKSGFPELISTNDDIKQIVMSKLPGTRPESLSAVQALQLRTLVDSMLLSGIARHAIPIRDLIVDDNGTLHMVDFERVSIKSFASTPFWYVAKWVSLYHLIRLINQFQPDSLTVKEKKLLNIANAIRNVLQKLKPLRDKIFK</sequence>
<evidence type="ECO:0000313" key="1">
    <source>
        <dbReference type="EMBL" id="MCL1142429.1"/>
    </source>
</evidence>
<accession>A0A9X2CL81</accession>
<dbReference type="Proteomes" id="UP001139333">
    <property type="component" value="Unassembled WGS sequence"/>
</dbReference>
<gene>
    <name evidence="1" type="ORF">L2672_06935</name>
</gene>
<evidence type="ECO:0000313" key="2">
    <source>
        <dbReference type="Proteomes" id="UP001139333"/>
    </source>
</evidence>
<dbReference type="RefSeq" id="WP_248995116.1">
    <property type="nucleotide sequence ID" value="NZ_JAKIKP010000004.1"/>
</dbReference>
<dbReference type="AlphaFoldDB" id="A0A9X2CL81"/>
<organism evidence="1 2">
    <name type="scientific">Shewanella gaetbuli</name>
    <dbReference type="NCBI Taxonomy" id="220752"/>
    <lineage>
        <taxon>Bacteria</taxon>
        <taxon>Pseudomonadati</taxon>
        <taxon>Pseudomonadota</taxon>
        <taxon>Gammaproteobacteria</taxon>
        <taxon>Alteromonadales</taxon>
        <taxon>Shewanellaceae</taxon>
        <taxon>Shewanella</taxon>
    </lineage>
</organism>
<comment type="caution">
    <text evidence="1">The sequence shown here is derived from an EMBL/GenBank/DDBJ whole genome shotgun (WGS) entry which is preliminary data.</text>
</comment>
<name>A0A9X2CL81_9GAMM</name>
<reference evidence="1" key="1">
    <citation type="submission" date="2022-01" db="EMBL/GenBank/DDBJ databases">
        <title>Whole genome-based taxonomy of the Shewanellaceae.</title>
        <authorList>
            <person name="Martin-Rodriguez A.J."/>
        </authorList>
    </citation>
    <scope>NUCLEOTIDE SEQUENCE</scope>
    <source>
        <strain evidence="1">DSM 16422</strain>
    </source>
</reference>
<dbReference type="EMBL" id="JAKIKP010000004">
    <property type="protein sequence ID" value="MCL1142429.1"/>
    <property type="molecule type" value="Genomic_DNA"/>
</dbReference>
<protein>
    <submittedName>
        <fullName evidence="1">Uncharacterized protein</fullName>
    </submittedName>
</protein>